<accession>A0A914HU81</accession>
<dbReference type="AlphaFoldDB" id="A0A914HU81"/>
<feature type="compositionally biased region" description="Basic and acidic residues" evidence="1">
    <location>
        <begin position="525"/>
        <end position="537"/>
    </location>
</feature>
<keyword evidence="2" id="KW-1185">Reference proteome</keyword>
<sequence length="703" mass="79216">MSWVGDELVVMSWVVMSWVVMSWLEKSRNSRLNRRRSLQAKTAVIELEQYQKLGEHSADKGHRVGTKPAQIGTTHRRDFRNCPSNLFLLASLCSTSRGWHLSFCSPHANSVFSPSDNGVGVALNDQLQHEFICEEDFSLNYAERLHDIEEGAQALGLIVRTSDVYAVIWSAKHDLVRIQLASGLLNSRGLLPREPLSLLAGAELLQNGQTLKVLPYFGRHNSRRVNQIDEQMHMLNVGARFKVVNVLGVAIRFENIATAGHLGIEAQTDIIRMPAKKTAKKTRKLDAEDVRKDAVVRINSPPVPTDQKAGRHDAGSSTSLHALLFDGIYVSDDGEMKFVVRHEDEIRSLTYKEVKETDPRGLCDYLIGKVKFVKRKDDLPLASLAIPLGEQRQQILKQIADEFGLRFNAFFFNQIEQCFFSLIGNVDVSLTLTIDATLLTAKIACHAARHLFFAGPPIQPEVTFLWPLTDWNQFLWSVRGIFSKFFVGLRCDRTTKHLAINGARPMEESPAIPVIEQPEDDDNDGERGSGGHNEDSSRFSVAAVPHRDLPLEKIANDLMLRLVRVPGKRIKFLPYEQHRTKKNDNFLYFEDLNLSPDGRAWIRVVQGNNCKDNEEIKKEQWLKINRELLTYAIMGKCSLNCQTEQQHQQHHGSGGGVQITKAYSSSIILIQRANQSVSHGQNHNDSNFHQQISSTTDGPILSQ</sequence>
<organism evidence="2 3">
    <name type="scientific">Globodera rostochiensis</name>
    <name type="common">Golden nematode worm</name>
    <name type="synonym">Heterodera rostochiensis</name>
    <dbReference type="NCBI Taxonomy" id="31243"/>
    <lineage>
        <taxon>Eukaryota</taxon>
        <taxon>Metazoa</taxon>
        <taxon>Ecdysozoa</taxon>
        <taxon>Nematoda</taxon>
        <taxon>Chromadorea</taxon>
        <taxon>Rhabditida</taxon>
        <taxon>Tylenchina</taxon>
        <taxon>Tylenchomorpha</taxon>
        <taxon>Tylenchoidea</taxon>
        <taxon>Heteroderidae</taxon>
        <taxon>Heteroderinae</taxon>
        <taxon>Globodera</taxon>
    </lineage>
</organism>
<protein>
    <submittedName>
        <fullName evidence="3">Secreted protein</fullName>
    </submittedName>
</protein>
<dbReference type="Proteomes" id="UP000887572">
    <property type="component" value="Unplaced"/>
</dbReference>
<evidence type="ECO:0000313" key="3">
    <source>
        <dbReference type="WBParaSite" id="Gr19_v10_g4714.t3"/>
    </source>
</evidence>
<feature type="region of interest" description="Disordered" evidence="1">
    <location>
        <begin position="509"/>
        <end position="539"/>
    </location>
</feature>
<reference evidence="3" key="1">
    <citation type="submission" date="2022-11" db="UniProtKB">
        <authorList>
            <consortium name="WormBaseParasite"/>
        </authorList>
    </citation>
    <scope>IDENTIFICATION</scope>
</reference>
<evidence type="ECO:0000313" key="2">
    <source>
        <dbReference type="Proteomes" id="UP000887572"/>
    </source>
</evidence>
<name>A0A914HU81_GLORO</name>
<evidence type="ECO:0000256" key="1">
    <source>
        <dbReference type="SAM" id="MobiDB-lite"/>
    </source>
</evidence>
<feature type="region of interest" description="Disordered" evidence="1">
    <location>
        <begin position="675"/>
        <end position="703"/>
    </location>
</feature>
<proteinExistence type="predicted"/>
<dbReference type="WBParaSite" id="Gr19_v10_g4714.t3">
    <property type="protein sequence ID" value="Gr19_v10_g4714.t3"/>
    <property type="gene ID" value="Gr19_v10_g4714"/>
</dbReference>